<feature type="chain" id="PRO_5046085272" evidence="2">
    <location>
        <begin position="24"/>
        <end position="163"/>
    </location>
</feature>
<proteinExistence type="predicted"/>
<dbReference type="EMBL" id="JBHSGW010000025">
    <property type="protein sequence ID" value="MFC4740497.1"/>
    <property type="molecule type" value="Genomic_DNA"/>
</dbReference>
<gene>
    <name evidence="4" type="ORF">ACFO3U_10885</name>
</gene>
<keyword evidence="5" id="KW-1185">Reference proteome</keyword>
<keyword evidence="1 2" id="KW-0732">Signal</keyword>
<evidence type="ECO:0000256" key="1">
    <source>
        <dbReference type="ARBA" id="ARBA00022729"/>
    </source>
</evidence>
<comment type="caution">
    <text evidence="4">The sequence shown here is derived from an EMBL/GenBank/DDBJ whole genome shotgun (WGS) entry which is preliminary data.</text>
</comment>
<organism evidence="4 5">
    <name type="scientific">Flavobacterium ponti</name>
    <dbReference type="NCBI Taxonomy" id="665133"/>
    <lineage>
        <taxon>Bacteria</taxon>
        <taxon>Pseudomonadati</taxon>
        <taxon>Bacteroidota</taxon>
        <taxon>Flavobacteriia</taxon>
        <taxon>Flavobacteriales</taxon>
        <taxon>Flavobacteriaceae</taxon>
        <taxon>Flavobacterium</taxon>
    </lineage>
</organism>
<dbReference type="Pfam" id="PF18962">
    <property type="entry name" value="Por_Secre_tail"/>
    <property type="match status" value="1"/>
</dbReference>
<feature type="signal peptide" evidence="2">
    <location>
        <begin position="1"/>
        <end position="23"/>
    </location>
</feature>
<evidence type="ECO:0000256" key="2">
    <source>
        <dbReference type="SAM" id="SignalP"/>
    </source>
</evidence>
<evidence type="ECO:0000313" key="5">
    <source>
        <dbReference type="Proteomes" id="UP001595885"/>
    </source>
</evidence>
<protein>
    <submittedName>
        <fullName evidence="4">T9SS type A sorting domain-containing protein</fullName>
    </submittedName>
</protein>
<feature type="domain" description="Secretion system C-terminal sorting" evidence="3">
    <location>
        <begin position="89"/>
        <end position="158"/>
    </location>
</feature>
<evidence type="ECO:0000313" key="4">
    <source>
        <dbReference type="EMBL" id="MFC4740497.1"/>
    </source>
</evidence>
<evidence type="ECO:0000259" key="3">
    <source>
        <dbReference type="Pfam" id="PF18962"/>
    </source>
</evidence>
<accession>A0ABV9P8V9</accession>
<dbReference type="InterPro" id="IPR026444">
    <property type="entry name" value="Secre_tail"/>
</dbReference>
<sequence>MKTKNLILLLPIVLCLYTHEMVAQNSINAAGGDIVSGANGSISYSVGQTIYKVNSGTTGSELQGVQQPFEISEVLSSENFPQLVQDLVVFPNPTTNELFISLKNLDNAPIDYQIIDINGKVLVSEKNIANQTTIPVANLAASIYFLKIITLNQEVKTFKIVKN</sequence>
<dbReference type="NCBIfam" id="TIGR04183">
    <property type="entry name" value="Por_Secre_tail"/>
    <property type="match status" value="1"/>
</dbReference>
<dbReference type="Proteomes" id="UP001595885">
    <property type="component" value="Unassembled WGS sequence"/>
</dbReference>
<dbReference type="RefSeq" id="WP_379741976.1">
    <property type="nucleotide sequence ID" value="NZ_JBHSGW010000025.1"/>
</dbReference>
<name>A0ABV9P8V9_9FLAO</name>
<reference evidence="5" key="1">
    <citation type="journal article" date="2019" name="Int. J. Syst. Evol. Microbiol.">
        <title>The Global Catalogue of Microorganisms (GCM) 10K type strain sequencing project: providing services to taxonomists for standard genome sequencing and annotation.</title>
        <authorList>
            <consortium name="The Broad Institute Genomics Platform"/>
            <consortium name="The Broad Institute Genome Sequencing Center for Infectious Disease"/>
            <person name="Wu L."/>
            <person name="Ma J."/>
        </authorList>
    </citation>
    <scope>NUCLEOTIDE SEQUENCE [LARGE SCALE GENOMIC DNA]</scope>
    <source>
        <strain evidence="5">CCUG 50349</strain>
    </source>
</reference>